<dbReference type="Pfam" id="PF13242">
    <property type="entry name" value="Hydrolase_like"/>
    <property type="match status" value="1"/>
</dbReference>
<dbReference type="EMBL" id="JAOYOD010000001">
    <property type="protein sequence ID" value="MCV9387748.1"/>
    <property type="molecule type" value="Genomic_DNA"/>
</dbReference>
<evidence type="ECO:0000313" key="2">
    <source>
        <dbReference type="Proteomes" id="UP001300692"/>
    </source>
</evidence>
<dbReference type="NCBIfam" id="TIGR01460">
    <property type="entry name" value="HAD-SF-IIA"/>
    <property type="match status" value="1"/>
</dbReference>
<dbReference type="Proteomes" id="UP001300692">
    <property type="component" value="Unassembled WGS sequence"/>
</dbReference>
<dbReference type="GO" id="GO:0016787">
    <property type="term" value="F:hydrolase activity"/>
    <property type="evidence" value="ECO:0007669"/>
    <property type="project" value="UniProtKB-KW"/>
</dbReference>
<name>A0ABT3CX12_9BACT</name>
<dbReference type="PANTHER" id="PTHR19288:SF90">
    <property type="entry name" value="OS08G0542600 PROTEIN"/>
    <property type="match status" value="1"/>
</dbReference>
<dbReference type="PANTHER" id="PTHR19288">
    <property type="entry name" value="4-NITROPHENYLPHOSPHATASE-RELATED"/>
    <property type="match status" value="1"/>
</dbReference>
<protein>
    <submittedName>
        <fullName evidence="1">HAD-IIA family hydrolase</fullName>
    </submittedName>
</protein>
<dbReference type="SUPFAM" id="SSF56784">
    <property type="entry name" value="HAD-like"/>
    <property type="match status" value="1"/>
</dbReference>
<dbReference type="InterPro" id="IPR036412">
    <property type="entry name" value="HAD-like_sf"/>
</dbReference>
<dbReference type="InterPro" id="IPR023214">
    <property type="entry name" value="HAD_sf"/>
</dbReference>
<sequence>MEIQEFKNVVKNYDIVFFDAFGVLKNSSGMIPHIEKTFEYLIKHDIDFYILTNDASRGPKLLAKSYQDAGFSMINEEKIISSGMLAREYLRTKVKDGKVAYLGTKQSAHYLEETGLKALSIADLDLNHIDDVNALVFLDDEGFDWREDLNKVINLLRIRNIPVMVANTDKSYPVSERMVAIAVGSIADMVQKITGRKFIKFGKPDSSMFIFAYEHTRGGAEVGKEKILMVGDTLYTDIIGGNKFGIDTALVLTGNTLKEQYMDRIKAMGILPDYVCHSAVVY</sequence>
<accession>A0ABT3CX12</accession>
<reference evidence="1 2" key="1">
    <citation type="submission" date="2022-10" db="EMBL/GenBank/DDBJ databases">
        <title>Comparative genomics and taxonomic characterization of three novel marine species of genus Reichenbachiella exhibiting antioxidant and polysaccharide degradation activities.</title>
        <authorList>
            <person name="Muhammad N."/>
            <person name="Lee Y.-J."/>
            <person name="Ko J."/>
            <person name="Kim S.-G."/>
        </authorList>
    </citation>
    <scope>NUCLEOTIDE SEQUENCE [LARGE SCALE GENOMIC DNA]</scope>
    <source>
        <strain evidence="1 2">ABR2-5</strain>
    </source>
</reference>
<comment type="caution">
    <text evidence="1">The sequence shown here is derived from an EMBL/GenBank/DDBJ whole genome shotgun (WGS) entry which is preliminary data.</text>
</comment>
<keyword evidence="2" id="KW-1185">Reference proteome</keyword>
<dbReference type="SFLD" id="SFLDS00003">
    <property type="entry name" value="Haloacid_Dehalogenase"/>
    <property type="match status" value="1"/>
</dbReference>
<proteinExistence type="predicted"/>
<organism evidence="1 2">
    <name type="scientific">Reichenbachiella ulvae</name>
    <dbReference type="NCBI Taxonomy" id="2980104"/>
    <lineage>
        <taxon>Bacteria</taxon>
        <taxon>Pseudomonadati</taxon>
        <taxon>Bacteroidota</taxon>
        <taxon>Cytophagia</taxon>
        <taxon>Cytophagales</taxon>
        <taxon>Reichenbachiellaceae</taxon>
        <taxon>Reichenbachiella</taxon>
    </lineage>
</organism>
<gene>
    <name evidence="1" type="ORF">N7U62_13785</name>
</gene>
<dbReference type="Pfam" id="PF13344">
    <property type="entry name" value="Hydrolase_6"/>
    <property type="match status" value="1"/>
</dbReference>
<keyword evidence="1" id="KW-0378">Hydrolase</keyword>
<dbReference type="InterPro" id="IPR006357">
    <property type="entry name" value="HAD-SF_hydro_IIA"/>
</dbReference>
<dbReference type="RefSeq" id="WP_264138568.1">
    <property type="nucleotide sequence ID" value="NZ_JAOYOD010000001.1"/>
</dbReference>
<dbReference type="SFLD" id="SFLDG01129">
    <property type="entry name" value="C1.5:_HAD__Beta-PGM__Phosphata"/>
    <property type="match status" value="1"/>
</dbReference>
<evidence type="ECO:0000313" key="1">
    <source>
        <dbReference type="EMBL" id="MCV9387748.1"/>
    </source>
</evidence>
<dbReference type="Gene3D" id="3.40.50.1000">
    <property type="entry name" value="HAD superfamily/HAD-like"/>
    <property type="match status" value="2"/>
</dbReference>